<evidence type="ECO:0000259" key="8">
    <source>
        <dbReference type="Pfam" id="PF04104"/>
    </source>
</evidence>
<keyword evidence="10" id="KW-1185">Reference proteome</keyword>
<keyword evidence="2" id="KW-0004">4Fe-4S</keyword>
<dbReference type="EMBL" id="JASPKY010000163">
    <property type="protein sequence ID" value="KAK9729181.1"/>
    <property type="molecule type" value="Genomic_DNA"/>
</dbReference>
<sequence>MVYCTDKTLERWFINRETDWLFLKFQKQSNEGKELFLKLNQLDYESVNANDMQNMCHNIVEYSPDEMFYKVYFKQALDLIKLREVQLHNGYAYVPKSLLVYCIIERFKRFLETVCIHTKRNMILLNEQQRFVITQVSKLLNNENSTIRSIGNNLTEETSAIKVTLSDLEKYTNKSFPLCMKFLYDTLKENHHLKYGSRIQLGNFFKTIGLTLEESLELWKTEFTRKITETTFEKKYTYFLKHMYGTVGSKRPYQPATCYNIINVVLSAEETHGCPFKTWDSLHMTRKLQQCRIPSCGIDDIEDVINNMQYEKACAKHFQFIHKQTNPPEINSPFDYFKESLMVLKQAPANDISSDEEDF</sequence>
<dbReference type="GO" id="GO:0005658">
    <property type="term" value="C:alpha DNA polymerase:primase complex"/>
    <property type="evidence" value="ECO:0007669"/>
    <property type="project" value="TreeGrafter"/>
</dbReference>
<comment type="caution">
    <text evidence="9">The sequence shown here is derived from an EMBL/GenBank/DDBJ whole genome shotgun (WGS) entry which is preliminary data.</text>
</comment>
<evidence type="ECO:0000313" key="10">
    <source>
        <dbReference type="Proteomes" id="UP001458880"/>
    </source>
</evidence>
<dbReference type="GO" id="GO:0051539">
    <property type="term" value="F:4 iron, 4 sulfur cluster binding"/>
    <property type="evidence" value="ECO:0007669"/>
    <property type="project" value="UniProtKB-KW"/>
</dbReference>
<protein>
    <submittedName>
        <fullName evidence="9">Eukaryotic and archaeal DNA primase, large subunit</fullName>
    </submittedName>
</protein>
<gene>
    <name evidence="9" type="ORF">QE152_g16085</name>
</gene>
<name>A0AAW1L715_POPJA</name>
<evidence type="ECO:0000256" key="3">
    <source>
        <dbReference type="ARBA" id="ARBA00022515"/>
    </source>
</evidence>
<dbReference type="Pfam" id="PF26466">
    <property type="entry name" value="DNA_primase_lrg_N"/>
    <property type="match status" value="1"/>
</dbReference>
<keyword evidence="3" id="KW-0639">Primosome</keyword>
<evidence type="ECO:0000256" key="6">
    <source>
        <dbReference type="ARBA" id="ARBA00023004"/>
    </source>
</evidence>
<dbReference type="Proteomes" id="UP001458880">
    <property type="component" value="Unassembled WGS sequence"/>
</dbReference>
<keyword evidence="7" id="KW-0411">Iron-sulfur</keyword>
<evidence type="ECO:0000256" key="5">
    <source>
        <dbReference type="ARBA" id="ARBA00022723"/>
    </source>
</evidence>
<accession>A0AAW1L715</accession>
<evidence type="ECO:0000256" key="2">
    <source>
        <dbReference type="ARBA" id="ARBA00022485"/>
    </source>
</evidence>
<dbReference type="GO" id="GO:0046872">
    <property type="term" value="F:metal ion binding"/>
    <property type="evidence" value="ECO:0007669"/>
    <property type="project" value="UniProtKB-KW"/>
</dbReference>
<keyword evidence="5" id="KW-0479">Metal-binding</keyword>
<dbReference type="PANTHER" id="PTHR10537:SF3">
    <property type="entry name" value="DNA PRIMASE LARGE SUBUNIT"/>
    <property type="match status" value="1"/>
</dbReference>
<feature type="domain" description="DNA primase large subunit C-terminal" evidence="8">
    <location>
        <begin position="171"/>
        <end position="337"/>
    </location>
</feature>
<dbReference type="InterPro" id="IPR058560">
    <property type="entry name" value="DNA_primase_C"/>
</dbReference>
<dbReference type="GO" id="GO:0006269">
    <property type="term" value="P:DNA replication, synthesis of primer"/>
    <property type="evidence" value="ECO:0007669"/>
    <property type="project" value="UniProtKB-KW"/>
</dbReference>
<evidence type="ECO:0000256" key="7">
    <source>
        <dbReference type="ARBA" id="ARBA00023014"/>
    </source>
</evidence>
<keyword evidence="6" id="KW-0408">Iron</keyword>
<keyword evidence="4" id="KW-0235">DNA replication</keyword>
<dbReference type="AlphaFoldDB" id="A0AAW1L715"/>
<dbReference type="InterPro" id="IPR007238">
    <property type="entry name" value="DNA_primase_lsu_euk/arc"/>
</dbReference>
<evidence type="ECO:0000313" key="9">
    <source>
        <dbReference type="EMBL" id="KAK9729181.1"/>
    </source>
</evidence>
<evidence type="ECO:0000256" key="4">
    <source>
        <dbReference type="ARBA" id="ARBA00022705"/>
    </source>
</evidence>
<organism evidence="9 10">
    <name type="scientific">Popillia japonica</name>
    <name type="common">Japanese beetle</name>
    <dbReference type="NCBI Taxonomy" id="7064"/>
    <lineage>
        <taxon>Eukaryota</taxon>
        <taxon>Metazoa</taxon>
        <taxon>Ecdysozoa</taxon>
        <taxon>Arthropoda</taxon>
        <taxon>Hexapoda</taxon>
        <taxon>Insecta</taxon>
        <taxon>Pterygota</taxon>
        <taxon>Neoptera</taxon>
        <taxon>Endopterygota</taxon>
        <taxon>Coleoptera</taxon>
        <taxon>Polyphaga</taxon>
        <taxon>Scarabaeiformia</taxon>
        <taxon>Scarabaeidae</taxon>
        <taxon>Rutelinae</taxon>
        <taxon>Popillia</taxon>
    </lineage>
</organism>
<dbReference type="Gene3D" id="1.20.930.80">
    <property type="match status" value="1"/>
</dbReference>
<dbReference type="PANTHER" id="PTHR10537">
    <property type="entry name" value="DNA PRIMASE LARGE SUBUNIT"/>
    <property type="match status" value="1"/>
</dbReference>
<comment type="cofactor">
    <cofactor evidence="1">
        <name>[4Fe-4S] cluster</name>
        <dbReference type="ChEBI" id="CHEBI:49883"/>
    </cofactor>
</comment>
<evidence type="ECO:0000256" key="1">
    <source>
        <dbReference type="ARBA" id="ARBA00001966"/>
    </source>
</evidence>
<dbReference type="GO" id="GO:0006270">
    <property type="term" value="P:DNA replication initiation"/>
    <property type="evidence" value="ECO:0007669"/>
    <property type="project" value="TreeGrafter"/>
</dbReference>
<dbReference type="Pfam" id="PF04104">
    <property type="entry name" value="DNA_primase_lrg"/>
    <property type="match status" value="1"/>
</dbReference>
<reference evidence="9 10" key="1">
    <citation type="journal article" date="2024" name="BMC Genomics">
        <title>De novo assembly and annotation of Popillia japonica's genome with initial clues to its potential as an invasive pest.</title>
        <authorList>
            <person name="Cucini C."/>
            <person name="Boschi S."/>
            <person name="Funari R."/>
            <person name="Cardaioli E."/>
            <person name="Iannotti N."/>
            <person name="Marturano G."/>
            <person name="Paoli F."/>
            <person name="Bruttini M."/>
            <person name="Carapelli A."/>
            <person name="Frati F."/>
            <person name="Nardi F."/>
        </authorList>
    </citation>
    <scope>NUCLEOTIDE SEQUENCE [LARGE SCALE GENOMIC DNA]</scope>
    <source>
        <strain evidence="9">DMR45628</strain>
    </source>
</reference>
<proteinExistence type="predicted"/>